<evidence type="ECO:0000256" key="6">
    <source>
        <dbReference type="ARBA" id="ARBA00023136"/>
    </source>
</evidence>
<feature type="compositionally biased region" description="Low complexity" evidence="14">
    <location>
        <begin position="261"/>
        <end position="282"/>
    </location>
</feature>
<evidence type="ECO:0000256" key="9">
    <source>
        <dbReference type="ARBA" id="ARBA00023279"/>
    </source>
</evidence>
<comment type="subunit">
    <text evidence="10">Interacts with C3b. Interacts with C4b. Interacts with moesin/MSN.</text>
</comment>
<name>A0A8D2DQL7_SCIVU</name>
<dbReference type="GO" id="GO:0005576">
    <property type="term" value="C:extracellular region"/>
    <property type="evidence" value="ECO:0007669"/>
    <property type="project" value="GOC"/>
</dbReference>
<evidence type="ECO:0000256" key="12">
    <source>
        <dbReference type="PIRNR" id="PIRNR037971"/>
    </source>
</evidence>
<dbReference type="PROSITE" id="PS50923">
    <property type="entry name" value="SUSHI"/>
    <property type="match status" value="4"/>
</dbReference>
<evidence type="ECO:0000256" key="10">
    <source>
        <dbReference type="ARBA" id="ARBA00047055"/>
    </source>
</evidence>
<feature type="disulfide bond" evidence="13">
    <location>
        <begin position="223"/>
        <end position="250"/>
    </location>
</feature>
<dbReference type="InterPro" id="IPR000436">
    <property type="entry name" value="Sushi_SCR_CCP_dom"/>
</dbReference>
<dbReference type="GO" id="GO:0045591">
    <property type="term" value="P:positive regulation of regulatory T cell differentiation"/>
    <property type="evidence" value="ECO:0007669"/>
    <property type="project" value="Ensembl"/>
</dbReference>
<feature type="domain" description="Sushi" evidence="16">
    <location>
        <begin position="1"/>
        <end position="63"/>
    </location>
</feature>
<evidence type="ECO:0000256" key="8">
    <source>
        <dbReference type="ARBA" id="ARBA00023180"/>
    </source>
</evidence>
<dbReference type="GO" id="GO:0032733">
    <property type="term" value="P:positive regulation of interleukin-10 production"/>
    <property type="evidence" value="ECO:0007669"/>
    <property type="project" value="Ensembl"/>
</dbReference>
<sequence>ACVLPPPFQALELVSKPKPYYEVGEEITYKCKAGYDQLLGFLTIATCEPNHTWVPISDDACIRRKCTYLGGPKNGRVEYPNSSHVWGAQVHFICSDGFYLIGKPIVHCVLKGEYPEWDGKIPQCEKILCSPPPKIKDGKYTFSDIEVFEYMEAVTYSCDKIPGGEELSLVGQSELYCAGNGVWSSSPPECKVVRCPFPEVENGKQLSGFGKKFSYKATVVFECIQGFYMNGSNTVVCSSASTWDPPLPTCLKVVPPSSTKPPTLSYSASTSPSTISPISTVSGPKPTHPKKPSVQNYPGYPNPTEGLFDDEFAKWIIVLIVLISLVGVAIIFLWLYRYFQRRKKGKADIRAQYNTYQKRSTTPAEQR</sequence>
<feature type="domain" description="Sushi" evidence="16">
    <location>
        <begin position="193"/>
        <end position="252"/>
    </location>
</feature>
<dbReference type="GO" id="GO:0002079">
    <property type="term" value="C:inner acrosomal membrane"/>
    <property type="evidence" value="ECO:0007669"/>
    <property type="project" value="UniProtKB-SubCell"/>
</dbReference>
<dbReference type="PIRSF" id="PIRSF037971">
    <property type="entry name" value="TLX_CD46"/>
    <property type="match status" value="1"/>
</dbReference>
<dbReference type="GO" id="GO:0042102">
    <property type="term" value="P:positive regulation of T cell proliferation"/>
    <property type="evidence" value="ECO:0007669"/>
    <property type="project" value="Ensembl"/>
</dbReference>
<dbReference type="InterPro" id="IPR017341">
    <property type="entry name" value="CD46"/>
</dbReference>
<dbReference type="InterPro" id="IPR035976">
    <property type="entry name" value="Sushi/SCR/CCP_sf"/>
</dbReference>
<evidence type="ECO:0000256" key="5">
    <source>
        <dbReference type="ARBA" id="ARBA00022737"/>
    </source>
</evidence>
<evidence type="ECO:0000256" key="4">
    <source>
        <dbReference type="ARBA" id="ARBA00022729"/>
    </source>
</evidence>
<dbReference type="InterPro" id="IPR050350">
    <property type="entry name" value="Compl-Cell_Adhes-Reg"/>
</dbReference>
<feature type="domain" description="Sushi" evidence="16">
    <location>
        <begin position="127"/>
        <end position="192"/>
    </location>
</feature>
<evidence type="ECO:0000259" key="16">
    <source>
        <dbReference type="PROSITE" id="PS50923"/>
    </source>
</evidence>
<comment type="caution">
    <text evidence="13">Lacks conserved residue(s) required for the propagation of feature annotation.</text>
</comment>
<dbReference type="GO" id="GO:0002456">
    <property type="term" value="P:T cell mediated immunity"/>
    <property type="evidence" value="ECO:0007669"/>
    <property type="project" value="Ensembl"/>
</dbReference>
<keyword evidence="15" id="KW-0812">Transmembrane</keyword>
<keyword evidence="9 12" id="KW-0278">Fertilization</keyword>
<evidence type="ECO:0000313" key="18">
    <source>
        <dbReference type="Proteomes" id="UP000694564"/>
    </source>
</evidence>
<dbReference type="GO" id="GO:0071636">
    <property type="term" value="P:positive regulation of transforming growth factor beta production"/>
    <property type="evidence" value="ECO:0007669"/>
    <property type="project" value="Ensembl"/>
</dbReference>
<evidence type="ECO:0000256" key="3">
    <source>
        <dbReference type="ARBA" id="ARBA00022659"/>
    </source>
</evidence>
<feature type="region of interest" description="Disordered" evidence="14">
    <location>
        <begin position="257"/>
        <end position="296"/>
    </location>
</feature>
<accession>A0A8D2DQL7</accession>
<evidence type="ECO:0000256" key="14">
    <source>
        <dbReference type="SAM" id="MobiDB-lite"/>
    </source>
</evidence>
<reference evidence="17" key="1">
    <citation type="submission" date="2025-08" db="UniProtKB">
        <authorList>
            <consortium name="Ensembl"/>
        </authorList>
    </citation>
    <scope>IDENTIFICATION</scope>
</reference>
<organism evidence="17 18">
    <name type="scientific">Sciurus vulgaris</name>
    <name type="common">Eurasian red squirrel</name>
    <dbReference type="NCBI Taxonomy" id="55149"/>
    <lineage>
        <taxon>Eukaryota</taxon>
        <taxon>Metazoa</taxon>
        <taxon>Chordata</taxon>
        <taxon>Craniata</taxon>
        <taxon>Vertebrata</taxon>
        <taxon>Euteleostomi</taxon>
        <taxon>Mammalia</taxon>
        <taxon>Eutheria</taxon>
        <taxon>Euarchontoglires</taxon>
        <taxon>Glires</taxon>
        <taxon>Rodentia</taxon>
        <taxon>Sciuromorpha</taxon>
        <taxon>Sciuridae</taxon>
        <taxon>Sciurinae</taxon>
        <taxon>Sciurini</taxon>
        <taxon>Sciurus</taxon>
    </lineage>
</organism>
<evidence type="ECO:0000256" key="11">
    <source>
        <dbReference type="ARBA" id="ARBA00060230"/>
    </source>
</evidence>
<feature type="transmembrane region" description="Helical" evidence="15">
    <location>
        <begin position="312"/>
        <end position="336"/>
    </location>
</feature>
<keyword evidence="6 12" id="KW-0472">Membrane</keyword>
<dbReference type="GO" id="GO:0008593">
    <property type="term" value="P:regulation of Notch signaling pathway"/>
    <property type="evidence" value="ECO:0007669"/>
    <property type="project" value="Ensembl"/>
</dbReference>
<dbReference type="PANTHER" id="PTHR19325">
    <property type="entry name" value="COMPLEMENT COMPONENT-RELATED SUSHI DOMAIN-CONTAINING"/>
    <property type="match status" value="1"/>
</dbReference>
<comment type="function">
    <text evidence="11 12">May be involved in the fusion of the spermatozoa with the oocyte during fertilization.</text>
</comment>
<evidence type="ECO:0000256" key="1">
    <source>
        <dbReference type="ARBA" id="ARBA00004167"/>
    </source>
</evidence>
<keyword evidence="15" id="KW-1133">Transmembrane helix</keyword>
<keyword evidence="8" id="KW-0325">Glycoprotein</keyword>
<evidence type="ECO:0000256" key="13">
    <source>
        <dbReference type="PROSITE-ProRule" id="PRU00302"/>
    </source>
</evidence>
<keyword evidence="7 13" id="KW-1015">Disulfide bond</keyword>
<dbReference type="FunFam" id="2.10.70.10:FF:000014">
    <property type="entry name" value="Membrane cofactor protein"/>
    <property type="match status" value="1"/>
</dbReference>
<dbReference type="PANTHER" id="PTHR19325:SF521">
    <property type="entry name" value="MEMBRANE COFACTOR PROTEIN"/>
    <property type="match status" value="1"/>
</dbReference>
<evidence type="ECO:0000256" key="2">
    <source>
        <dbReference type="ARBA" id="ARBA00017517"/>
    </source>
</evidence>
<keyword evidence="18" id="KW-1185">Reference proteome</keyword>
<dbReference type="GeneTree" id="ENSGT00940000161381"/>
<dbReference type="GO" id="GO:0005886">
    <property type="term" value="C:plasma membrane"/>
    <property type="evidence" value="ECO:0007669"/>
    <property type="project" value="Ensembl"/>
</dbReference>
<evidence type="ECO:0000256" key="15">
    <source>
        <dbReference type="SAM" id="Phobius"/>
    </source>
</evidence>
<keyword evidence="5" id="KW-0677">Repeat</keyword>
<gene>
    <name evidence="17" type="primary">CD46</name>
</gene>
<evidence type="ECO:0000313" key="17">
    <source>
        <dbReference type="Ensembl" id="ENSSVLP00005027623.1"/>
    </source>
</evidence>
<dbReference type="Gene3D" id="2.10.70.10">
    <property type="entry name" value="Complement Module, domain 1"/>
    <property type="match status" value="4"/>
</dbReference>
<dbReference type="Proteomes" id="UP000694564">
    <property type="component" value="Chromosome 12"/>
</dbReference>
<evidence type="ECO:0000256" key="7">
    <source>
        <dbReference type="ARBA" id="ARBA00023157"/>
    </source>
</evidence>
<dbReference type="GO" id="GO:0009986">
    <property type="term" value="C:cell surface"/>
    <property type="evidence" value="ECO:0007669"/>
    <property type="project" value="Ensembl"/>
</dbReference>
<keyword evidence="4" id="KW-0732">Signal</keyword>
<reference evidence="17" key="2">
    <citation type="submission" date="2025-09" db="UniProtKB">
        <authorList>
            <consortium name="Ensembl"/>
        </authorList>
    </citation>
    <scope>IDENTIFICATION</scope>
</reference>
<dbReference type="FunFam" id="2.10.70.10:FF:000042">
    <property type="entry name" value="Membrane cofactor protein"/>
    <property type="match status" value="1"/>
</dbReference>
<dbReference type="SUPFAM" id="SSF57535">
    <property type="entry name" value="Complement control module/SCR domain"/>
    <property type="match status" value="4"/>
</dbReference>
<dbReference type="GO" id="GO:0043382">
    <property type="term" value="P:positive regulation of memory T cell differentiation"/>
    <property type="evidence" value="ECO:0007669"/>
    <property type="project" value="Ensembl"/>
</dbReference>
<dbReference type="GO" id="GO:0045296">
    <property type="term" value="F:cadherin binding"/>
    <property type="evidence" value="ECO:0007669"/>
    <property type="project" value="Ensembl"/>
</dbReference>
<dbReference type="CDD" id="cd00033">
    <property type="entry name" value="CCP"/>
    <property type="match status" value="4"/>
</dbReference>
<dbReference type="AlphaFoldDB" id="A0A8D2DQL7"/>
<dbReference type="Ensembl" id="ENSSVLT00005030702.1">
    <property type="protein sequence ID" value="ENSSVLP00005027623.1"/>
    <property type="gene ID" value="ENSSVLG00005021245.1"/>
</dbReference>
<protein>
    <recommendedName>
        <fullName evidence="2 12">Membrane cofactor protein</fullName>
    </recommendedName>
</protein>
<comment type="subcellular location">
    <subcellularLocation>
        <location evidence="12">Cytoplasmic vesicle</location>
        <location evidence="12">Secretory vesicle</location>
        <location evidence="12">Acrosome inner membrane</location>
    </subcellularLocation>
    <subcellularLocation>
        <location evidence="1">Membrane</location>
        <topology evidence="1">Single-pass membrane protein</topology>
    </subcellularLocation>
</comment>
<dbReference type="Pfam" id="PF00084">
    <property type="entry name" value="Sushi"/>
    <property type="match status" value="4"/>
</dbReference>
<keyword evidence="3 13" id="KW-0768">Sushi</keyword>
<dbReference type="GO" id="GO:0007338">
    <property type="term" value="P:single fertilization"/>
    <property type="evidence" value="ECO:0007669"/>
    <property type="project" value="UniProtKB-UniRule"/>
</dbReference>
<dbReference type="GO" id="GO:0035581">
    <property type="term" value="P:sequestering of extracellular ligand from receptor"/>
    <property type="evidence" value="ECO:0007669"/>
    <property type="project" value="Ensembl"/>
</dbReference>
<dbReference type="SMART" id="SM00032">
    <property type="entry name" value="CCP"/>
    <property type="match status" value="4"/>
</dbReference>
<feature type="domain" description="Sushi" evidence="16">
    <location>
        <begin position="64"/>
        <end position="126"/>
    </location>
</feature>
<proteinExistence type="predicted"/>
<dbReference type="GO" id="GO:0010629">
    <property type="term" value="P:negative regulation of gene expression"/>
    <property type="evidence" value="ECO:0007669"/>
    <property type="project" value="Ensembl"/>
</dbReference>